<feature type="domain" description="ABC3 transporter permease C-terminal" evidence="7">
    <location>
        <begin position="288"/>
        <end position="405"/>
    </location>
</feature>
<protein>
    <submittedName>
        <fullName evidence="9">Putative ABC transport system permease protein</fullName>
    </submittedName>
</protein>
<accession>A0A840TMS5</accession>
<dbReference type="InterPro" id="IPR003838">
    <property type="entry name" value="ABC3_permease_C"/>
</dbReference>
<evidence type="ECO:0000256" key="4">
    <source>
        <dbReference type="ARBA" id="ARBA00022989"/>
    </source>
</evidence>
<dbReference type="PANTHER" id="PTHR30572">
    <property type="entry name" value="MEMBRANE COMPONENT OF TRANSPORTER-RELATED"/>
    <property type="match status" value="1"/>
</dbReference>
<gene>
    <name evidence="9" type="ORF">HNQ92_003726</name>
</gene>
<evidence type="ECO:0000256" key="2">
    <source>
        <dbReference type="ARBA" id="ARBA00022475"/>
    </source>
</evidence>
<evidence type="ECO:0000259" key="8">
    <source>
        <dbReference type="Pfam" id="PF12704"/>
    </source>
</evidence>
<feature type="transmembrane region" description="Helical" evidence="6">
    <location>
        <begin position="421"/>
        <end position="445"/>
    </location>
</feature>
<feature type="transmembrane region" description="Helical" evidence="6">
    <location>
        <begin position="726"/>
        <end position="746"/>
    </location>
</feature>
<feature type="transmembrane region" description="Helical" evidence="6">
    <location>
        <begin position="377"/>
        <end position="401"/>
    </location>
</feature>
<dbReference type="InterPro" id="IPR050250">
    <property type="entry name" value="Macrolide_Exporter_MacB"/>
</dbReference>
<dbReference type="GO" id="GO:0005886">
    <property type="term" value="C:plasma membrane"/>
    <property type="evidence" value="ECO:0007669"/>
    <property type="project" value="UniProtKB-SubCell"/>
</dbReference>
<dbReference type="Proteomes" id="UP000557307">
    <property type="component" value="Unassembled WGS sequence"/>
</dbReference>
<proteinExistence type="predicted"/>
<keyword evidence="5 6" id="KW-0472">Membrane</keyword>
<dbReference type="RefSeq" id="WP_184175867.1">
    <property type="nucleotide sequence ID" value="NZ_JACHGF010000006.1"/>
</dbReference>
<organism evidence="9 10">
    <name type="scientific">Rhabdobacter roseus</name>
    <dbReference type="NCBI Taxonomy" id="1655419"/>
    <lineage>
        <taxon>Bacteria</taxon>
        <taxon>Pseudomonadati</taxon>
        <taxon>Bacteroidota</taxon>
        <taxon>Cytophagia</taxon>
        <taxon>Cytophagales</taxon>
        <taxon>Cytophagaceae</taxon>
        <taxon>Rhabdobacter</taxon>
    </lineage>
</organism>
<comment type="subcellular location">
    <subcellularLocation>
        <location evidence="1">Cell membrane</location>
        <topology evidence="1">Multi-pass membrane protein</topology>
    </subcellularLocation>
</comment>
<dbReference type="Pfam" id="PF02687">
    <property type="entry name" value="FtsX"/>
    <property type="match status" value="2"/>
</dbReference>
<feature type="transmembrane region" description="Helical" evidence="6">
    <location>
        <begin position="285"/>
        <end position="304"/>
    </location>
</feature>
<feature type="transmembrane region" description="Helical" evidence="6">
    <location>
        <begin position="20"/>
        <end position="41"/>
    </location>
</feature>
<dbReference type="Pfam" id="PF12704">
    <property type="entry name" value="MacB_PCD"/>
    <property type="match status" value="1"/>
</dbReference>
<evidence type="ECO:0000256" key="6">
    <source>
        <dbReference type="SAM" id="Phobius"/>
    </source>
</evidence>
<dbReference type="PANTHER" id="PTHR30572:SF18">
    <property type="entry name" value="ABC-TYPE MACROLIDE FAMILY EXPORT SYSTEM PERMEASE COMPONENT 2"/>
    <property type="match status" value="1"/>
</dbReference>
<keyword evidence="3 6" id="KW-0812">Transmembrane</keyword>
<keyword evidence="4 6" id="KW-1133">Transmembrane helix</keyword>
<feature type="transmembrane region" description="Helical" evidence="6">
    <location>
        <begin position="758"/>
        <end position="783"/>
    </location>
</feature>
<sequence length="797" mass="87478">MIKNYLKMAWRGLLKNRLFTVLNLLGLAVGLAVALLLMLYVKDELRFDRYHTQADRIYRVGLTATFDGTSRKWATAPNAVGPTLKTEVPSVEEQVRLLRHNFGQTAFVNAGEKKFTEKNLYWADESLFAIFDIPLLAGDPKTALAAPRSVVLSEATAQRYFGSQNPMGQLLRVDNRDTLTVTGVYANFPGTSTLDADLIGSFSSVRWAANMSWSNASFETYLLLRPESSVDLLTKQMADVLDKNVAKAEQWYTLWLQALPEVHLGSAEISSASTSRVGDSRQVKILLVLAVVVLLIACINYMSLATARAQVRFLEVGVSKTVGASRQHLVGRFYFEAALMVVLALGLAFGLVVVGLPLFNHLTEKQLPFRSLWVPEVLAGFLGLGVVLVLVAGSYPALYLSSFSPKSLLKTTLVKNSGAGMFRRALVVAQFAATVVLVVGTIVFYQQLRFIQRQKLGYEPTQVVAVMTAGARDRAQIDGLINDYRNLSSVVEVCRAQTFPGRSGSGRNMTKSLDDPSQGVAVTTNRAGREVISTLGLKLLAGTSLPATKDPQDTTVQVILNKTAVNYLGFTPEQAIGRKAYHLFGEANAEIVGVVDDFHFESLHTPIGAYAFHNAFTEGQPFLLVRTRTDDLPQTMRQLEAVFQKDLSESAFEYTFLDEYLNTLYRSEQRTAEVVLVFSGLAIFIACLGLFGLAAFTTEQRTKEIGVRKVLGASLPSLVGLLSKDFLKLVLVAILIAAPLAWYLMNAWLADFAYKIEIAWWVFALAGTLALGVALLTVSFQAIKAALMNPVKSLRSE</sequence>
<reference evidence="9 10" key="1">
    <citation type="submission" date="2020-08" db="EMBL/GenBank/DDBJ databases">
        <title>Genomic Encyclopedia of Type Strains, Phase IV (KMG-IV): sequencing the most valuable type-strain genomes for metagenomic binning, comparative biology and taxonomic classification.</title>
        <authorList>
            <person name="Goeker M."/>
        </authorList>
    </citation>
    <scope>NUCLEOTIDE SEQUENCE [LARGE SCALE GENOMIC DNA]</scope>
    <source>
        <strain evidence="9 10">DSM 105074</strain>
    </source>
</reference>
<evidence type="ECO:0000313" key="9">
    <source>
        <dbReference type="EMBL" id="MBB5285566.1"/>
    </source>
</evidence>
<feature type="transmembrane region" description="Helical" evidence="6">
    <location>
        <begin position="674"/>
        <end position="696"/>
    </location>
</feature>
<evidence type="ECO:0000256" key="3">
    <source>
        <dbReference type="ARBA" id="ARBA00022692"/>
    </source>
</evidence>
<name>A0A840TMS5_9BACT</name>
<evidence type="ECO:0000313" key="10">
    <source>
        <dbReference type="Proteomes" id="UP000557307"/>
    </source>
</evidence>
<dbReference type="EMBL" id="JACHGF010000006">
    <property type="protein sequence ID" value="MBB5285566.1"/>
    <property type="molecule type" value="Genomic_DNA"/>
</dbReference>
<dbReference type="GO" id="GO:0022857">
    <property type="term" value="F:transmembrane transporter activity"/>
    <property type="evidence" value="ECO:0007669"/>
    <property type="project" value="TreeGrafter"/>
</dbReference>
<feature type="transmembrane region" description="Helical" evidence="6">
    <location>
        <begin position="333"/>
        <end position="356"/>
    </location>
</feature>
<evidence type="ECO:0000256" key="1">
    <source>
        <dbReference type="ARBA" id="ARBA00004651"/>
    </source>
</evidence>
<evidence type="ECO:0000259" key="7">
    <source>
        <dbReference type="Pfam" id="PF02687"/>
    </source>
</evidence>
<dbReference type="InterPro" id="IPR025857">
    <property type="entry name" value="MacB_PCD"/>
</dbReference>
<keyword evidence="2" id="KW-1003">Cell membrane</keyword>
<feature type="domain" description="MacB-like periplasmic core" evidence="8">
    <location>
        <begin position="20"/>
        <end position="238"/>
    </location>
</feature>
<feature type="domain" description="ABC3 transporter permease C-terminal" evidence="7">
    <location>
        <begin position="677"/>
        <end position="790"/>
    </location>
</feature>
<keyword evidence="10" id="KW-1185">Reference proteome</keyword>
<dbReference type="AlphaFoldDB" id="A0A840TMS5"/>
<comment type="caution">
    <text evidence="9">The sequence shown here is derived from an EMBL/GenBank/DDBJ whole genome shotgun (WGS) entry which is preliminary data.</text>
</comment>
<evidence type="ECO:0000256" key="5">
    <source>
        <dbReference type="ARBA" id="ARBA00023136"/>
    </source>
</evidence>